<feature type="signal peptide" evidence="13">
    <location>
        <begin position="1"/>
        <end position="26"/>
    </location>
</feature>
<keyword evidence="4" id="KW-0410">Iron transport</keyword>
<keyword evidence="3 11" id="KW-1134">Transmembrane beta strand</keyword>
<organism evidence="16 17">
    <name type="scientific">Duganella guangzhouensis</name>
    <dbReference type="NCBI Taxonomy" id="2666084"/>
    <lineage>
        <taxon>Bacteria</taxon>
        <taxon>Pseudomonadati</taxon>
        <taxon>Pseudomonadota</taxon>
        <taxon>Betaproteobacteria</taxon>
        <taxon>Burkholderiales</taxon>
        <taxon>Oxalobacteraceae</taxon>
        <taxon>Telluria group</taxon>
        <taxon>Duganella</taxon>
    </lineage>
</organism>
<dbReference type="SUPFAM" id="SSF56935">
    <property type="entry name" value="Porins"/>
    <property type="match status" value="1"/>
</dbReference>
<dbReference type="InterPro" id="IPR000531">
    <property type="entry name" value="Beta-barrel_TonB"/>
</dbReference>
<keyword evidence="10 11" id="KW-0998">Cell outer membrane</keyword>
<dbReference type="RefSeq" id="WP_154372242.1">
    <property type="nucleotide sequence ID" value="NZ_WKJK01000001.1"/>
</dbReference>
<evidence type="ECO:0000313" key="16">
    <source>
        <dbReference type="EMBL" id="MRW88560.1"/>
    </source>
</evidence>
<dbReference type="EMBL" id="WKJK01000001">
    <property type="protein sequence ID" value="MRW88560.1"/>
    <property type="molecule type" value="Genomic_DNA"/>
</dbReference>
<evidence type="ECO:0000259" key="15">
    <source>
        <dbReference type="Pfam" id="PF07715"/>
    </source>
</evidence>
<feature type="domain" description="TonB-dependent receptor plug" evidence="15">
    <location>
        <begin position="50"/>
        <end position="159"/>
    </location>
</feature>
<comment type="similarity">
    <text evidence="11 12">Belongs to the TonB-dependent receptor family.</text>
</comment>
<dbReference type="PANTHER" id="PTHR32552:SF81">
    <property type="entry name" value="TONB-DEPENDENT OUTER MEMBRANE RECEPTOR"/>
    <property type="match status" value="1"/>
</dbReference>
<dbReference type="Pfam" id="PF07715">
    <property type="entry name" value="Plug"/>
    <property type="match status" value="1"/>
</dbReference>
<dbReference type="InterPro" id="IPR039426">
    <property type="entry name" value="TonB-dep_rcpt-like"/>
</dbReference>
<feature type="domain" description="TonB-dependent receptor-like beta-barrel" evidence="14">
    <location>
        <begin position="279"/>
        <end position="718"/>
    </location>
</feature>
<keyword evidence="8 12" id="KW-0798">TonB box</keyword>
<dbReference type="InterPro" id="IPR036942">
    <property type="entry name" value="Beta-barrel_TonB_sf"/>
</dbReference>
<evidence type="ECO:0000256" key="2">
    <source>
        <dbReference type="ARBA" id="ARBA00022448"/>
    </source>
</evidence>
<evidence type="ECO:0000256" key="10">
    <source>
        <dbReference type="ARBA" id="ARBA00023237"/>
    </source>
</evidence>
<proteinExistence type="inferred from homology"/>
<dbReference type="GO" id="GO:0009279">
    <property type="term" value="C:cell outer membrane"/>
    <property type="evidence" value="ECO:0007669"/>
    <property type="project" value="UniProtKB-SubCell"/>
</dbReference>
<evidence type="ECO:0000256" key="8">
    <source>
        <dbReference type="ARBA" id="ARBA00023077"/>
    </source>
</evidence>
<accession>A0A6I2KTE1</accession>
<gene>
    <name evidence="16" type="ORF">GJ699_01015</name>
</gene>
<keyword evidence="9 11" id="KW-0472">Membrane</keyword>
<feature type="chain" id="PRO_5026166211" evidence="13">
    <location>
        <begin position="27"/>
        <end position="762"/>
    </location>
</feature>
<evidence type="ECO:0000256" key="3">
    <source>
        <dbReference type="ARBA" id="ARBA00022452"/>
    </source>
</evidence>
<evidence type="ECO:0000259" key="14">
    <source>
        <dbReference type="Pfam" id="PF00593"/>
    </source>
</evidence>
<evidence type="ECO:0000256" key="6">
    <source>
        <dbReference type="ARBA" id="ARBA00023004"/>
    </source>
</evidence>
<keyword evidence="13" id="KW-0732">Signal</keyword>
<comment type="subcellular location">
    <subcellularLocation>
        <location evidence="1 11">Cell outer membrane</location>
        <topology evidence="1 11">Multi-pass membrane protein</topology>
    </subcellularLocation>
</comment>
<dbReference type="PROSITE" id="PS52016">
    <property type="entry name" value="TONB_DEPENDENT_REC_3"/>
    <property type="match status" value="1"/>
</dbReference>
<evidence type="ECO:0000256" key="12">
    <source>
        <dbReference type="RuleBase" id="RU003357"/>
    </source>
</evidence>
<evidence type="ECO:0000256" key="4">
    <source>
        <dbReference type="ARBA" id="ARBA00022496"/>
    </source>
</evidence>
<evidence type="ECO:0000256" key="7">
    <source>
        <dbReference type="ARBA" id="ARBA00023065"/>
    </source>
</evidence>
<evidence type="ECO:0000256" key="13">
    <source>
        <dbReference type="SAM" id="SignalP"/>
    </source>
</evidence>
<name>A0A6I2KTE1_9BURK</name>
<dbReference type="Pfam" id="PF00593">
    <property type="entry name" value="TonB_dep_Rec_b-barrel"/>
    <property type="match status" value="1"/>
</dbReference>
<evidence type="ECO:0000313" key="17">
    <source>
        <dbReference type="Proteomes" id="UP000433309"/>
    </source>
</evidence>
<keyword evidence="2 11" id="KW-0813">Transport</keyword>
<dbReference type="GO" id="GO:0006826">
    <property type="term" value="P:iron ion transport"/>
    <property type="evidence" value="ECO:0007669"/>
    <property type="project" value="UniProtKB-KW"/>
</dbReference>
<evidence type="ECO:0000256" key="5">
    <source>
        <dbReference type="ARBA" id="ARBA00022692"/>
    </source>
</evidence>
<dbReference type="AlphaFoldDB" id="A0A6I2KTE1"/>
<keyword evidence="6" id="KW-0408">Iron</keyword>
<keyword evidence="17" id="KW-1185">Reference proteome</keyword>
<comment type="caution">
    <text evidence="16">The sequence shown here is derived from an EMBL/GenBank/DDBJ whole genome shotgun (WGS) entry which is preliminary data.</text>
</comment>
<dbReference type="InterPro" id="IPR012910">
    <property type="entry name" value="Plug_dom"/>
</dbReference>
<reference evidence="16 17" key="1">
    <citation type="submission" date="2019-11" db="EMBL/GenBank/DDBJ databases">
        <title>Novel species isolated from a subtropical stream in China.</title>
        <authorList>
            <person name="Lu H."/>
        </authorList>
    </citation>
    <scope>NUCLEOTIDE SEQUENCE [LARGE SCALE GENOMIC DNA]</scope>
    <source>
        <strain evidence="16 17">FT80W</strain>
    </source>
</reference>
<protein>
    <submittedName>
        <fullName evidence="16">TonB-dependent receptor</fullName>
    </submittedName>
</protein>
<keyword evidence="5 11" id="KW-0812">Transmembrane</keyword>
<keyword evidence="16" id="KW-0675">Receptor</keyword>
<sequence>MPNLKKTTLSCAIAAIAGGSMAPLWAQSDKEQGPKIEEVVITAQKRTERLKDAPVAASVLSADSIARSNASEISDLNNLVPSVQLKGSFNGRVPMSMRGVSTNANEAAIGLTSGVSIMIDGVPVPSDSTAANELQDIQRVEVLKGPQATLGGRTASAGVINLVTKKPSDTFLGSATASVTNDNERKANVYVSGPLADMLSYSLSAYSSHREYPIKNLYNGENSQSVGRGLRAKLLFSPTKDLDLTLSARVAENESRGGTFVYQYLTPGVTILNVPGFLGQADLFPGVNIHYGNMDYNSPVTQMGQKNQDRDLSLNIDYRLGDYTLSSTTAYQREIQHYIQDVPVVSQYFFNILTGGSAPPFYNYGSFYAAPRSVSQELKIASPLNQPVSYVAGLFYSNVTVPHRRVRDWVANPLDLTQKSVSKTTDLYGRATWAVSPTTSVITGLRVNYDQLSYTYAEADSNCPGCYSSGSDSSTSWVGDIGLRQRLAGDNMVYATYSRGYKPRVYNMADTLKSNAALKPVDKENIDHFELGSKSSFLNRRLTLNTALFNTTYKGFQVQTFDNSQLIAPAILSNAGKARTRGLELDAALAATSDTKLTVSAAFIDAKFLRYEGAPCYGGQTVAEGCVTDASGNSTQDLSGKPLPDSPRTKITLGAEHYIALGSYGLTLNGTYAWRSAARMQANQNPYTNQPSFGILNLNATLSPEDGKYSLSLFVNNVTNRFYLVNAEDFFSAIYGSQANAVIGQPARDAQRYAGLRFTYNF</sequence>
<keyword evidence="7" id="KW-0406">Ion transport</keyword>
<dbReference type="Proteomes" id="UP000433309">
    <property type="component" value="Unassembled WGS sequence"/>
</dbReference>
<evidence type="ECO:0000256" key="1">
    <source>
        <dbReference type="ARBA" id="ARBA00004571"/>
    </source>
</evidence>
<evidence type="ECO:0000256" key="9">
    <source>
        <dbReference type="ARBA" id="ARBA00023136"/>
    </source>
</evidence>
<dbReference type="Gene3D" id="2.40.170.20">
    <property type="entry name" value="TonB-dependent receptor, beta-barrel domain"/>
    <property type="match status" value="1"/>
</dbReference>
<dbReference type="PANTHER" id="PTHR32552">
    <property type="entry name" value="FERRICHROME IRON RECEPTOR-RELATED"/>
    <property type="match status" value="1"/>
</dbReference>
<evidence type="ECO:0000256" key="11">
    <source>
        <dbReference type="PROSITE-ProRule" id="PRU01360"/>
    </source>
</evidence>